<keyword evidence="4 8" id="KW-0862">Zinc</keyword>
<proteinExistence type="inferred from homology"/>
<feature type="binding site" evidence="8">
    <location>
        <position position="104"/>
    </location>
    <ligand>
        <name>Zn(2+)</name>
        <dbReference type="ChEBI" id="CHEBI:29105"/>
    </ligand>
</feature>
<evidence type="ECO:0000256" key="7">
    <source>
        <dbReference type="ARBA" id="ARBA00048348"/>
    </source>
</evidence>
<sequence>MSTIHGKQALQRLLEGNQRFAASRALHPHQTPERRAELLSGQQPFAAIVGCSDSRIPPEVIFDLGLGDIFVIRTAGNVLDDVGLGSLEYAVEHLHVPLILVVGHENCGAVTAALQGGEVHGHLGSLLNAIQPAVSQAKTQAGNALENAIKANMTRIVEQIKTTEPILSRAVQDGSLEVVGAYYQLATGKVVI</sequence>
<dbReference type="Pfam" id="PF00484">
    <property type="entry name" value="Pro_CA"/>
    <property type="match status" value="1"/>
</dbReference>
<dbReference type="GO" id="GO:0008270">
    <property type="term" value="F:zinc ion binding"/>
    <property type="evidence" value="ECO:0007669"/>
    <property type="project" value="UniProtKB-UniRule"/>
</dbReference>
<evidence type="ECO:0000256" key="1">
    <source>
        <dbReference type="ARBA" id="ARBA00006217"/>
    </source>
</evidence>
<dbReference type="GO" id="GO:0015976">
    <property type="term" value="P:carbon utilization"/>
    <property type="evidence" value="ECO:0007669"/>
    <property type="project" value="InterPro"/>
</dbReference>
<dbReference type="PANTHER" id="PTHR11002:SF79">
    <property type="entry name" value="CARBONIC ANHYDRASE 2"/>
    <property type="match status" value="1"/>
</dbReference>
<evidence type="ECO:0000313" key="11">
    <source>
        <dbReference type="Proteomes" id="UP000030661"/>
    </source>
</evidence>
<dbReference type="PANTHER" id="PTHR11002">
    <property type="entry name" value="CARBONIC ANHYDRASE"/>
    <property type="match status" value="1"/>
</dbReference>
<dbReference type="PROSITE" id="PS00704">
    <property type="entry name" value="PROK_CO2_ANHYDRASE_1"/>
    <property type="match status" value="1"/>
</dbReference>
<dbReference type="STRING" id="1499967.U27_06153"/>
<reference evidence="10" key="1">
    <citation type="journal article" date="2015" name="PeerJ">
        <title>First genomic representation of candidate bacterial phylum KSB3 points to enhanced environmental sensing as a trigger of wastewater bulking.</title>
        <authorList>
            <person name="Sekiguchi Y."/>
            <person name="Ohashi A."/>
            <person name="Parks D.H."/>
            <person name="Yamauchi T."/>
            <person name="Tyson G.W."/>
            <person name="Hugenholtz P."/>
        </authorList>
    </citation>
    <scope>NUCLEOTIDE SEQUENCE [LARGE SCALE GENOMIC DNA]</scope>
</reference>
<feature type="binding site" evidence="8">
    <location>
        <position position="51"/>
    </location>
    <ligand>
        <name>Zn(2+)</name>
        <dbReference type="ChEBI" id="CHEBI:29105"/>
    </ligand>
</feature>
<comment type="cofactor">
    <cofactor evidence="8">
        <name>Zn(2+)</name>
        <dbReference type="ChEBI" id="CHEBI:29105"/>
    </cofactor>
    <text evidence="8">Binds 1 zinc ion per subunit.</text>
</comment>
<dbReference type="GO" id="GO:0004089">
    <property type="term" value="F:carbonate dehydratase activity"/>
    <property type="evidence" value="ECO:0007669"/>
    <property type="project" value="UniProtKB-UniRule"/>
</dbReference>
<dbReference type="eggNOG" id="COG0288">
    <property type="taxonomic scope" value="Bacteria"/>
</dbReference>
<feature type="binding site" evidence="8">
    <location>
        <position position="53"/>
    </location>
    <ligand>
        <name>Zn(2+)</name>
        <dbReference type="ChEBI" id="CHEBI:29105"/>
    </ligand>
</feature>
<comment type="function">
    <text evidence="9">Reversible hydration of carbon dioxide.</text>
</comment>
<dbReference type="InterPro" id="IPR001765">
    <property type="entry name" value="Carbonic_anhydrase"/>
</dbReference>
<evidence type="ECO:0000256" key="9">
    <source>
        <dbReference type="RuleBase" id="RU003956"/>
    </source>
</evidence>
<gene>
    <name evidence="10" type="ORF">U27_06153</name>
</gene>
<evidence type="ECO:0000256" key="5">
    <source>
        <dbReference type="ARBA" id="ARBA00023239"/>
    </source>
</evidence>
<evidence type="ECO:0000256" key="4">
    <source>
        <dbReference type="ARBA" id="ARBA00022833"/>
    </source>
</evidence>
<comment type="similarity">
    <text evidence="1 9">Belongs to the beta-class carbonic anhydrase family.</text>
</comment>
<comment type="catalytic activity">
    <reaction evidence="7 9">
        <text>hydrogencarbonate + H(+) = CO2 + H2O</text>
        <dbReference type="Rhea" id="RHEA:10748"/>
        <dbReference type="ChEBI" id="CHEBI:15377"/>
        <dbReference type="ChEBI" id="CHEBI:15378"/>
        <dbReference type="ChEBI" id="CHEBI:16526"/>
        <dbReference type="ChEBI" id="CHEBI:17544"/>
        <dbReference type="EC" id="4.2.1.1"/>
    </reaction>
</comment>
<dbReference type="InterPro" id="IPR036874">
    <property type="entry name" value="Carbonic_anhydrase_sf"/>
</dbReference>
<name>A0A081C3M2_VECG1</name>
<dbReference type="EMBL" id="DF820469">
    <property type="protein sequence ID" value="GAK59177.1"/>
    <property type="molecule type" value="Genomic_DNA"/>
</dbReference>
<dbReference type="HOGENOM" id="CLU_053879_4_2_0"/>
<keyword evidence="5 9" id="KW-0456">Lyase</keyword>
<evidence type="ECO:0000256" key="6">
    <source>
        <dbReference type="ARBA" id="ARBA00024993"/>
    </source>
</evidence>
<keyword evidence="3 8" id="KW-0479">Metal-binding</keyword>
<comment type="function">
    <text evidence="6">Catalyzes the reversible hydration of carbon dioxide to form bicarbonate.</text>
</comment>
<protein>
    <recommendedName>
        <fullName evidence="2 9">Carbonic anhydrase</fullName>
        <ecNumber evidence="2 9">4.2.1.1</ecNumber>
    </recommendedName>
    <alternativeName>
        <fullName evidence="9">Carbonate dehydratase</fullName>
    </alternativeName>
</protein>
<dbReference type="PROSITE" id="PS00705">
    <property type="entry name" value="PROK_CO2_ANHYDRASE_2"/>
    <property type="match status" value="1"/>
</dbReference>
<evidence type="ECO:0000313" key="10">
    <source>
        <dbReference type="EMBL" id="GAK59177.1"/>
    </source>
</evidence>
<dbReference type="Proteomes" id="UP000030661">
    <property type="component" value="Unassembled WGS sequence"/>
</dbReference>
<evidence type="ECO:0000256" key="2">
    <source>
        <dbReference type="ARBA" id="ARBA00012925"/>
    </source>
</evidence>
<accession>A0A081C3M2</accession>
<feature type="binding site" evidence="8">
    <location>
        <position position="107"/>
    </location>
    <ligand>
        <name>Zn(2+)</name>
        <dbReference type="ChEBI" id="CHEBI:29105"/>
    </ligand>
</feature>
<dbReference type="InterPro" id="IPR015892">
    <property type="entry name" value="Carbonic_anhydrase_CS"/>
</dbReference>
<keyword evidence="11" id="KW-1185">Reference proteome</keyword>
<organism evidence="10">
    <name type="scientific">Vecturithrix granuli</name>
    <dbReference type="NCBI Taxonomy" id="1499967"/>
    <lineage>
        <taxon>Bacteria</taxon>
        <taxon>Candidatus Moduliflexota</taxon>
        <taxon>Candidatus Vecturitrichia</taxon>
        <taxon>Candidatus Vecturitrichales</taxon>
        <taxon>Candidatus Vecturitrichaceae</taxon>
        <taxon>Candidatus Vecturithrix</taxon>
    </lineage>
</organism>
<dbReference type="AlphaFoldDB" id="A0A081C3M2"/>
<evidence type="ECO:0000256" key="3">
    <source>
        <dbReference type="ARBA" id="ARBA00022723"/>
    </source>
</evidence>
<dbReference type="SMART" id="SM00947">
    <property type="entry name" value="Pro_CA"/>
    <property type="match status" value="1"/>
</dbReference>
<evidence type="ECO:0000256" key="8">
    <source>
        <dbReference type="PIRSR" id="PIRSR601765-1"/>
    </source>
</evidence>
<dbReference type="FunFam" id="3.40.1050.10:FF:000006">
    <property type="entry name" value="Carbonic anhydrase"/>
    <property type="match status" value="1"/>
</dbReference>
<dbReference type="EC" id="4.2.1.1" evidence="2 9"/>
<dbReference type="Gene3D" id="3.40.1050.10">
    <property type="entry name" value="Carbonic anhydrase"/>
    <property type="match status" value="1"/>
</dbReference>
<dbReference type="CDD" id="cd03378">
    <property type="entry name" value="beta_CA_cladeC"/>
    <property type="match status" value="1"/>
</dbReference>
<dbReference type="SUPFAM" id="SSF53056">
    <property type="entry name" value="beta-carbonic anhydrase, cab"/>
    <property type="match status" value="1"/>
</dbReference>